<feature type="transmembrane region" description="Helical" evidence="2">
    <location>
        <begin position="151"/>
        <end position="172"/>
    </location>
</feature>
<feature type="transmembrane region" description="Helical" evidence="2">
    <location>
        <begin position="184"/>
        <end position="204"/>
    </location>
</feature>
<dbReference type="InterPro" id="IPR039672">
    <property type="entry name" value="MFS_2"/>
</dbReference>
<dbReference type="PANTHER" id="PTHR11328">
    <property type="entry name" value="MAJOR FACILITATOR SUPERFAMILY DOMAIN-CONTAINING PROTEIN"/>
    <property type="match status" value="1"/>
</dbReference>
<gene>
    <name evidence="3" type="ORF">HHU12_11865</name>
</gene>
<dbReference type="GO" id="GO:0008643">
    <property type="term" value="P:carbohydrate transport"/>
    <property type="evidence" value="ECO:0007669"/>
    <property type="project" value="InterPro"/>
</dbReference>
<evidence type="ECO:0000313" key="4">
    <source>
        <dbReference type="Proteomes" id="UP000576082"/>
    </source>
</evidence>
<feature type="transmembrane region" description="Helical" evidence="2">
    <location>
        <begin position="452"/>
        <end position="474"/>
    </location>
</feature>
<organism evidence="3 4">
    <name type="scientific">Flammeovirga aprica JL-4</name>
    <dbReference type="NCBI Taxonomy" id="694437"/>
    <lineage>
        <taxon>Bacteria</taxon>
        <taxon>Pseudomonadati</taxon>
        <taxon>Bacteroidota</taxon>
        <taxon>Cytophagia</taxon>
        <taxon>Cytophagales</taxon>
        <taxon>Flammeovirgaceae</taxon>
        <taxon>Flammeovirga</taxon>
    </lineage>
</organism>
<dbReference type="NCBIfam" id="TIGR00792">
    <property type="entry name" value="gph"/>
    <property type="match status" value="1"/>
</dbReference>
<evidence type="ECO:0000313" key="3">
    <source>
        <dbReference type="EMBL" id="NME68658.1"/>
    </source>
</evidence>
<dbReference type="CDD" id="cd17332">
    <property type="entry name" value="MFS_MelB_like"/>
    <property type="match status" value="1"/>
</dbReference>
<keyword evidence="2" id="KW-0812">Transmembrane</keyword>
<keyword evidence="2" id="KW-1133">Transmembrane helix</keyword>
<evidence type="ECO:0000256" key="2">
    <source>
        <dbReference type="SAM" id="Phobius"/>
    </source>
</evidence>
<dbReference type="InterPro" id="IPR036259">
    <property type="entry name" value="MFS_trans_sf"/>
</dbReference>
<accession>A0A7X9RS80</accession>
<feature type="transmembrane region" description="Helical" evidence="2">
    <location>
        <begin position="233"/>
        <end position="258"/>
    </location>
</feature>
<name>A0A7X9RS80_9BACT</name>
<dbReference type="Proteomes" id="UP000576082">
    <property type="component" value="Unassembled WGS sequence"/>
</dbReference>
<feature type="transmembrane region" description="Helical" evidence="2">
    <location>
        <begin position="84"/>
        <end position="100"/>
    </location>
</feature>
<dbReference type="GO" id="GO:0006814">
    <property type="term" value="P:sodium ion transport"/>
    <property type="evidence" value="ECO:0007669"/>
    <property type="project" value="InterPro"/>
</dbReference>
<reference evidence="3 4" key="1">
    <citation type="submission" date="2020-04" db="EMBL/GenBank/DDBJ databases">
        <title>Flammeovirga sp. SR4, a novel species isolated from seawater.</title>
        <authorList>
            <person name="Wang X."/>
        </authorList>
    </citation>
    <scope>NUCLEOTIDE SEQUENCE [LARGE SCALE GENOMIC DNA]</scope>
    <source>
        <strain evidence="3 4">ATCC 23126</strain>
    </source>
</reference>
<dbReference type="SUPFAM" id="SSF103473">
    <property type="entry name" value="MFS general substrate transporter"/>
    <property type="match status" value="1"/>
</dbReference>
<sequence>MKMNDQKVSLKEKIGYSLGDCSVNFVFQIMLVFQLGFYTDVFGIKATAAGTILLLARVIDAFVDPVVGIMSDRTNTKWGKYRPWVLWTAIPFGLFFFLAFTTPDLTERYKVIYAGITYTLLMAIYSLNNTPYSALHGVMSSDINERTNIGSVRFVLAMIASLVVQGFTLPLVDKFGQGDDQKGWSITIGIFSLVAIVFFVITFLSTKERITPPPSQKTSIKQDFNDLKKNGPWFSMFIVTLFIFTTLSLWGGGMYYFFSYYMKPEAIFSFLEQFNLIQNTSGDPSLLQKLMGTFGLLALPDKSNAFSVGFSFFNMIGQFVTIIGVLTLSAPLAKRFGKRNTFIVCLFMTAVFTGLFFFVPEDNVGLAFTLNILKSLFYAPTIPLLWAMMGDVADYSEWKYNRRATGFVFSGIVFALKAGLGLGGALCGWIVSVYGYEPNIVQSNEAIFGIRLTASLVPATTFMVSVISLIFYVITKDFNIKIQSDLSERRQLQQSASALELEDVSIN</sequence>
<comment type="caution">
    <text evidence="3">The sequence shown here is derived from an EMBL/GenBank/DDBJ whole genome shotgun (WGS) entry which is preliminary data.</text>
</comment>
<keyword evidence="2" id="KW-0472">Membrane</keyword>
<dbReference type="InterPro" id="IPR001927">
    <property type="entry name" value="Na/Gal_symport"/>
</dbReference>
<dbReference type="Gene3D" id="1.20.1250.20">
    <property type="entry name" value="MFS general substrate transporter like domains"/>
    <property type="match status" value="1"/>
</dbReference>
<feature type="transmembrane region" description="Helical" evidence="2">
    <location>
        <begin position="340"/>
        <end position="359"/>
    </location>
</feature>
<proteinExistence type="inferred from homology"/>
<feature type="transmembrane region" description="Helical" evidence="2">
    <location>
        <begin position="112"/>
        <end position="130"/>
    </location>
</feature>
<keyword evidence="4" id="KW-1185">Reference proteome</keyword>
<feature type="transmembrane region" description="Helical" evidence="2">
    <location>
        <begin position="21"/>
        <end position="38"/>
    </location>
</feature>
<dbReference type="PANTHER" id="PTHR11328:SF24">
    <property type="entry name" value="MAJOR FACILITATOR SUPERFAMILY (MFS) PROFILE DOMAIN-CONTAINING PROTEIN"/>
    <property type="match status" value="1"/>
</dbReference>
<protein>
    <submittedName>
        <fullName evidence="3">MFS transporter</fullName>
    </submittedName>
</protein>
<comment type="similarity">
    <text evidence="1">Belongs to the sodium:galactoside symporter (TC 2.A.2) family.</text>
</comment>
<dbReference type="GO" id="GO:0005886">
    <property type="term" value="C:plasma membrane"/>
    <property type="evidence" value="ECO:0007669"/>
    <property type="project" value="TreeGrafter"/>
</dbReference>
<dbReference type="AlphaFoldDB" id="A0A7X9RS80"/>
<feature type="transmembrane region" description="Helical" evidence="2">
    <location>
        <begin position="44"/>
        <end position="63"/>
    </location>
</feature>
<evidence type="ECO:0000256" key="1">
    <source>
        <dbReference type="ARBA" id="ARBA00009617"/>
    </source>
</evidence>
<dbReference type="GO" id="GO:0015293">
    <property type="term" value="F:symporter activity"/>
    <property type="evidence" value="ECO:0007669"/>
    <property type="project" value="InterPro"/>
</dbReference>
<dbReference type="EMBL" id="JABANE010000027">
    <property type="protein sequence ID" value="NME68658.1"/>
    <property type="molecule type" value="Genomic_DNA"/>
</dbReference>
<feature type="transmembrane region" description="Helical" evidence="2">
    <location>
        <begin position="407"/>
        <end position="432"/>
    </location>
</feature>
<feature type="transmembrane region" description="Helical" evidence="2">
    <location>
        <begin position="365"/>
        <end position="386"/>
    </location>
</feature>
<dbReference type="Pfam" id="PF13347">
    <property type="entry name" value="MFS_2"/>
    <property type="match status" value="2"/>
</dbReference>
<feature type="transmembrane region" description="Helical" evidence="2">
    <location>
        <begin position="305"/>
        <end position="328"/>
    </location>
</feature>